<dbReference type="InterPro" id="IPR009318">
    <property type="entry name" value="Gustatory_rcpt"/>
</dbReference>
<gene>
    <name evidence="10" type="primary">GR64e</name>
</gene>
<proteinExistence type="evidence at transcript level"/>
<dbReference type="Pfam" id="PF06151">
    <property type="entry name" value="Trehalose_recp"/>
    <property type="match status" value="1"/>
</dbReference>
<sequence>MKVAANITKNWLQRQELRLRHIKLWQRGRKVGSEIVQSKPRSATLKMPKERKQHRRMLQVRNIFRRGTKQDYEHSGSFLEAIGPVLVLAQLFALMPVCGVLSKTASEIYFSWKCVRTWYALLVIACLGPASLCTITFAFHEKFSFDTVEAIVFYVSIFLIALGFFQLARKWPALMLQWERIESKLPPLKTQMQRAALAQRIKMITLVATMCSVVEHLLSMLGIIYYVNACPAMPGHPIQSFLHSNWSQYFYFFEYTNLAGILGKVLNVLSTFAWNFNDIFVMAVSVALSARFRQLNEHMLRVAKRPTTEKFWIENRINYRNLCKLCEATDDTISVITLLCFSNNLFFICGKILKSLQKKPSYSHTAYFWFSLGFLLMRTLMLSLYSAEIHDESRRPLIVFRGVPSEFWCPELKRFSEEVTTDLVALSGMKFFHLTRGLVLSVAGSIVTYELVLLQFNKEDKVGDCYEN</sequence>
<evidence type="ECO:0000256" key="2">
    <source>
        <dbReference type="ARBA" id="ARBA00005327"/>
    </source>
</evidence>
<reference evidence="10" key="1">
    <citation type="journal article" date="2022" name="Int. J. Mol. Sci.">
        <title>Identification of Candidate Chemosensory Gene Families by Head Transcriptomes Analysis in the Mexican Fruit Fly, Anastrepha ludens Loew (Diptera: Tephritidae).</title>
        <authorList>
            <person name="Segura-Leon O.L."/>
            <person name="Torres-Huerta B."/>
            <person name="Estrada-Perez A.R."/>
            <person name="Cibrian-Tovar J."/>
            <person name="Hernandez-Hernandez F.C."/>
            <person name="Cruz-Jaramillo J.L."/>
            <person name="Meza-Hernandez J.S."/>
            <person name="Sanchez-Galicia F."/>
        </authorList>
    </citation>
    <scope>NUCLEOTIDE SEQUENCE</scope>
</reference>
<comment type="subcellular location">
    <subcellularLocation>
        <location evidence="1">Cell membrane</location>
        <topology evidence="1">Multi-pass membrane protein</topology>
    </subcellularLocation>
</comment>
<feature type="transmembrane region" description="Helical" evidence="9">
    <location>
        <begin position="117"/>
        <end position="139"/>
    </location>
</feature>
<feature type="transmembrane region" description="Helical" evidence="9">
    <location>
        <begin position="151"/>
        <end position="168"/>
    </location>
</feature>
<dbReference type="PIRSF" id="PIRSF038981">
    <property type="entry name" value="GRP"/>
    <property type="match status" value="1"/>
</dbReference>
<dbReference type="GO" id="GO:0033041">
    <property type="term" value="F:sweet taste receptor activity"/>
    <property type="evidence" value="ECO:0007669"/>
    <property type="project" value="TreeGrafter"/>
</dbReference>
<dbReference type="EMBL" id="ON420037">
    <property type="protein sequence ID" value="UZH23405.1"/>
    <property type="molecule type" value="mRNA"/>
</dbReference>
<keyword evidence="8" id="KW-0807">Transducer</keyword>
<dbReference type="PANTHER" id="PTHR21421">
    <property type="entry name" value="GUSTATORY RECEPTOR"/>
    <property type="match status" value="1"/>
</dbReference>
<accession>A0A9E8DBH4</accession>
<feature type="transmembrane region" description="Helical" evidence="9">
    <location>
        <begin position="366"/>
        <end position="387"/>
    </location>
</feature>
<evidence type="ECO:0000256" key="5">
    <source>
        <dbReference type="ARBA" id="ARBA00022989"/>
    </source>
</evidence>
<name>A0A9E8DBH4_9MUSC</name>
<dbReference type="AlphaFoldDB" id="A0A9E8DBH4"/>
<evidence type="ECO:0000256" key="7">
    <source>
        <dbReference type="ARBA" id="ARBA00023170"/>
    </source>
</evidence>
<keyword evidence="7 8" id="KW-0675">Receptor</keyword>
<dbReference type="PANTHER" id="PTHR21421:SF29">
    <property type="entry name" value="GUSTATORY RECEPTOR 5A FOR TREHALOSE-RELATED"/>
    <property type="match status" value="1"/>
</dbReference>
<keyword evidence="6 9" id="KW-0472">Membrane</keyword>
<comment type="function">
    <text evidence="8">Plays a role in the sugar gustatory response.</text>
</comment>
<evidence type="ECO:0000256" key="6">
    <source>
        <dbReference type="ARBA" id="ARBA00023136"/>
    </source>
</evidence>
<keyword evidence="3" id="KW-1003">Cell membrane</keyword>
<evidence type="ECO:0000256" key="8">
    <source>
        <dbReference type="PIRNR" id="PIRNR038981"/>
    </source>
</evidence>
<reference evidence="10" key="2">
    <citation type="submission" date="2022-05" db="EMBL/GenBank/DDBJ databases">
        <authorList>
            <person name="Segura Leon O.L."/>
            <person name="Torres Huerta B."/>
            <person name="Meza Hernandez S.J."/>
        </authorList>
    </citation>
    <scope>NUCLEOTIDE SEQUENCE</scope>
</reference>
<evidence type="ECO:0000313" key="10">
    <source>
        <dbReference type="EMBL" id="UZH23405.1"/>
    </source>
</evidence>
<evidence type="ECO:0000256" key="9">
    <source>
        <dbReference type="SAM" id="Phobius"/>
    </source>
</evidence>
<keyword evidence="5 9" id="KW-1133">Transmembrane helix</keyword>
<protein>
    <recommendedName>
        <fullName evidence="8">Gustatory receptor</fullName>
    </recommendedName>
</protein>
<evidence type="ECO:0000256" key="4">
    <source>
        <dbReference type="ARBA" id="ARBA00022692"/>
    </source>
</evidence>
<comment type="similarity">
    <text evidence="2">Belongs to the insect chemoreceptor superfamily. Gustatory receptor (GR) family. Gr5a subfamily.</text>
</comment>
<dbReference type="GO" id="GO:0005886">
    <property type="term" value="C:plasma membrane"/>
    <property type="evidence" value="ECO:0007669"/>
    <property type="project" value="UniProtKB-SubCell"/>
</dbReference>
<dbReference type="GO" id="GO:0007165">
    <property type="term" value="P:signal transduction"/>
    <property type="evidence" value="ECO:0007669"/>
    <property type="project" value="UniProtKB-KW"/>
</dbReference>
<keyword evidence="4 9" id="KW-0812">Transmembrane</keyword>
<evidence type="ECO:0000256" key="1">
    <source>
        <dbReference type="ARBA" id="ARBA00004651"/>
    </source>
</evidence>
<organism evidence="10">
    <name type="scientific">Anastrepha ludens</name>
    <name type="common">Mexican fruit fly</name>
    <dbReference type="NCBI Taxonomy" id="28586"/>
    <lineage>
        <taxon>Eukaryota</taxon>
        <taxon>Metazoa</taxon>
        <taxon>Ecdysozoa</taxon>
        <taxon>Arthropoda</taxon>
        <taxon>Hexapoda</taxon>
        <taxon>Insecta</taxon>
        <taxon>Pterygota</taxon>
        <taxon>Neoptera</taxon>
        <taxon>Endopterygota</taxon>
        <taxon>Diptera</taxon>
        <taxon>Brachycera</taxon>
        <taxon>Muscomorpha</taxon>
        <taxon>Tephritoidea</taxon>
        <taxon>Tephritidae</taxon>
        <taxon>Anastrepha</taxon>
    </lineage>
</organism>
<feature type="transmembrane region" description="Helical" evidence="9">
    <location>
        <begin position="203"/>
        <end position="227"/>
    </location>
</feature>
<evidence type="ECO:0000256" key="3">
    <source>
        <dbReference type="ARBA" id="ARBA00022475"/>
    </source>
</evidence>
<feature type="transmembrane region" description="Helical" evidence="9">
    <location>
        <begin position="431"/>
        <end position="452"/>
    </location>
</feature>